<protein>
    <recommendedName>
        <fullName evidence="1">DUF7730 domain-containing protein</fullName>
    </recommendedName>
</protein>
<dbReference type="PANTHER" id="PTHR38790:SF9">
    <property type="entry name" value="F-BOX DOMAIN-CONTAINING PROTEIN"/>
    <property type="match status" value="1"/>
</dbReference>
<dbReference type="Pfam" id="PF24864">
    <property type="entry name" value="DUF7730"/>
    <property type="match status" value="1"/>
</dbReference>
<name>A0A8H3UDC2_VENIN</name>
<evidence type="ECO:0000259" key="1">
    <source>
        <dbReference type="Pfam" id="PF24864"/>
    </source>
</evidence>
<dbReference type="PANTHER" id="PTHR38790">
    <property type="entry name" value="2EXR DOMAIN-CONTAINING PROTEIN-RELATED"/>
    <property type="match status" value="1"/>
</dbReference>
<dbReference type="AlphaFoldDB" id="A0A8H3UDC2"/>
<evidence type="ECO:0000313" key="2">
    <source>
        <dbReference type="EMBL" id="KAE9967462.1"/>
    </source>
</evidence>
<organism evidence="2 3">
    <name type="scientific">Venturia inaequalis</name>
    <name type="common">Apple scab fungus</name>
    <dbReference type="NCBI Taxonomy" id="5025"/>
    <lineage>
        <taxon>Eukaryota</taxon>
        <taxon>Fungi</taxon>
        <taxon>Dikarya</taxon>
        <taxon>Ascomycota</taxon>
        <taxon>Pezizomycotina</taxon>
        <taxon>Dothideomycetes</taxon>
        <taxon>Pleosporomycetidae</taxon>
        <taxon>Venturiales</taxon>
        <taxon>Venturiaceae</taxon>
        <taxon>Venturia</taxon>
    </lineage>
</organism>
<dbReference type="InterPro" id="IPR056632">
    <property type="entry name" value="DUF7730"/>
</dbReference>
<gene>
    <name evidence="2" type="ORF">BLS_006356</name>
</gene>
<accession>A0A8H3UDC2</accession>
<feature type="domain" description="DUF7730" evidence="1">
    <location>
        <begin position="74"/>
        <end position="158"/>
    </location>
</feature>
<sequence>MPSVTRSKAFAAAATPAVNPMAPSEAWLSANVDIVDMSKFAKLPEAVRQVLPTLTRLELKQLGATLRNHDKIEILKLPLELREAIYEMVLAPEDSCPITDAEKVLRNFEYEHENDSDYCECKQESAVKKFDLSIVLTCKQIYAEAIQVLYRKCTVNLFVQWHPGTEVYLDKIQGFGHGLDENDNLAFQKFRKVSIHINCFKGMYAEYGQGAQGTIGYMFSDLASKIIAQIDSVRSKKVVHFEFASEWAPRHREDNLHLDANQKMKLGFWTDKLWIRVQLAELVKRMRAKLDSALGQDTVILTSNVESNVAQIDTLRLSATEIRFHHHESGKKGVLRMELNPDTDMPSSMLMKLDDNTK</sequence>
<reference evidence="2 3" key="1">
    <citation type="submission" date="2019-11" db="EMBL/GenBank/DDBJ databases">
        <title>Venturia inaequalis Genome Resource.</title>
        <authorList>
            <person name="Lichtner F.J."/>
        </authorList>
    </citation>
    <scope>NUCLEOTIDE SEQUENCE [LARGE SCALE GENOMIC DNA]</scope>
    <source>
        <strain evidence="2">Bline_iso_100314</strain>
    </source>
</reference>
<comment type="caution">
    <text evidence="2">The sequence shown here is derived from an EMBL/GenBank/DDBJ whole genome shotgun (WGS) entry which is preliminary data.</text>
</comment>
<dbReference type="Proteomes" id="UP000433883">
    <property type="component" value="Unassembled WGS sequence"/>
</dbReference>
<proteinExistence type="predicted"/>
<evidence type="ECO:0000313" key="3">
    <source>
        <dbReference type="Proteomes" id="UP000433883"/>
    </source>
</evidence>
<dbReference type="EMBL" id="WNWQ01000466">
    <property type="protein sequence ID" value="KAE9967462.1"/>
    <property type="molecule type" value="Genomic_DNA"/>
</dbReference>